<keyword evidence="3" id="KW-0325">Glycoprotein</keyword>
<sequence length="343" mass="37285">MRTSMEVAGLRVRTGWERLPSGLTHRDVADVAVDRDDRVYLFVRHDSQVLVFDRDGRHLRAFGRGMFKMAHGITVDGDGCVYCVDNLDHTVRKFSPRGELLLTLGTSGIGTATGIRPGEPVSVHSVERVRHPGPPFNGCTDVAVTDDGDLFVSDGYGNCRVHHFSATGELLGSWGEVGSDPGQFRLPHAIVLTGDGRLLVADRENDRIQIFDQGGTFLGQWTGLQRPTDIAVAGDGRVFVSELWRPKGNRGFLRDDSGLDQPSQVAVLDASGAVLGRWGASTTAKNAPGNFIAPHGLTFDSRGNLYVAEVTYSFALRPGWVPADHASHQLQRFDPVDASEGDR</sequence>
<reference evidence="5 6" key="2">
    <citation type="submission" date="2020-03" db="EMBL/GenBank/DDBJ databases">
        <authorList>
            <person name="Ichikawa N."/>
            <person name="Kimura A."/>
            <person name="Kitahashi Y."/>
            <person name="Uohara A."/>
        </authorList>
    </citation>
    <scope>NUCLEOTIDE SEQUENCE [LARGE SCALE GENOMIC DNA]</scope>
    <source>
        <strain evidence="5 6">NBRC 107702</strain>
    </source>
</reference>
<evidence type="ECO:0000313" key="5">
    <source>
        <dbReference type="EMBL" id="BCB75712.1"/>
    </source>
</evidence>
<evidence type="ECO:0008006" key="7">
    <source>
        <dbReference type="Google" id="ProtNLM"/>
    </source>
</evidence>
<dbReference type="Proteomes" id="UP000502508">
    <property type="component" value="Chromosome"/>
</dbReference>
<dbReference type="GO" id="GO:0005576">
    <property type="term" value="C:extracellular region"/>
    <property type="evidence" value="ECO:0007669"/>
    <property type="project" value="TreeGrafter"/>
</dbReference>
<gene>
    <name evidence="5" type="ORF">Pflav_021220</name>
</gene>
<dbReference type="PROSITE" id="PS51125">
    <property type="entry name" value="NHL"/>
    <property type="match status" value="2"/>
</dbReference>
<feature type="repeat" description="NHL" evidence="4">
    <location>
        <begin position="175"/>
        <end position="214"/>
    </location>
</feature>
<evidence type="ECO:0000256" key="1">
    <source>
        <dbReference type="ARBA" id="ARBA00022729"/>
    </source>
</evidence>
<dbReference type="AlphaFoldDB" id="A0A6F8XPE5"/>
<dbReference type="InterPro" id="IPR001258">
    <property type="entry name" value="NHL_repeat"/>
</dbReference>
<feature type="repeat" description="NHL" evidence="4">
    <location>
        <begin position="126"/>
        <end position="167"/>
    </location>
</feature>
<accession>A0A6F8XPE5</accession>
<evidence type="ECO:0000256" key="3">
    <source>
        <dbReference type="ARBA" id="ARBA00023180"/>
    </source>
</evidence>
<protein>
    <recommendedName>
        <fullName evidence="7">Peptidylamidoglycolate lyase</fullName>
    </recommendedName>
</protein>
<dbReference type="CDD" id="cd14958">
    <property type="entry name" value="NHL_PAL_like"/>
    <property type="match status" value="1"/>
</dbReference>
<dbReference type="KEGG" id="pfla:Pflav_021220"/>
<dbReference type="SUPFAM" id="SSF63829">
    <property type="entry name" value="Calcium-dependent phosphotriesterase"/>
    <property type="match status" value="1"/>
</dbReference>
<keyword evidence="1" id="KW-0732">Signal</keyword>
<reference evidence="5 6" key="1">
    <citation type="submission" date="2020-03" db="EMBL/GenBank/DDBJ databases">
        <title>Whole genome shotgun sequence of Phytohabitans flavus NBRC 107702.</title>
        <authorList>
            <person name="Komaki H."/>
            <person name="Tamura T."/>
        </authorList>
    </citation>
    <scope>NUCLEOTIDE SEQUENCE [LARGE SCALE GENOMIC DNA]</scope>
    <source>
        <strain evidence="5 6">NBRC 107702</strain>
    </source>
</reference>
<proteinExistence type="predicted"/>
<dbReference type="Gene3D" id="2.120.10.30">
    <property type="entry name" value="TolB, C-terminal domain"/>
    <property type="match status" value="2"/>
</dbReference>
<dbReference type="PANTHER" id="PTHR10680">
    <property type="entry name" value="PEPTIDYL-GLYCINE ALPHA-AMIDATING MONOOXYGENASE"/>
    <property type="match status" value="1"/>
</dbReference>
<organism evidence="5 6">
    <name type="scientific">Phytohabitans flavus</name>
    <dbReference type="NCBI Taxonomy" id="1076124"/>
    <lineage>
        <taxon>Bacteria</taxon>
        <taxon>Bacillati</taxon>
        <taxon>Actinomycetota</taxon>
        <taxon>Actinomycetes</taxon>
        <taxon>Micromonosporales</taxon>
        <taxon>Micromonosporaceae</taxon>
    </lineage>
</organism>
<dbReference type="RefSeq" id="WP_173035640.1">
    <property type="nucleotide sequence ID" value="NZ_AP022870.1"/>
</dbReference>
<evidence type="ECO:0000256" key="4">
    <source>
        <dbReference type="PROSITE-ProRule" id="PRU00504"/>
    </source>
</evidence>
<keyword evidence="2" id="KW-0677">Repeat</keyword>
<evidence type="ECO:0000256" key="2">
    <source>
        <dbReference type="ARBA" id="ARBA00022737"/>
    </source>
</evidence>
<dbReference type="Pfam" id="PF01436">
    <property type="entry name" value="NHL"/>
    <property type="match status" value="2"/>
</dbReference>
<dbReference type="PANTHER" id="PTHR10680:SF38">
    <property type="entry name" value="BLL1368 PROTEIN"/>
    <property type="match status" value="1"/>
</dbReference>
<dbReference type="EMBL" id="AP022870">
    <property type="protein sequence ID" value="BCB75712.1"/>
    <property type="molecule type" value="Genomic_DNA"/>
</dbReference>
<evidence type="ECO:0000313" key="6">
    <source>
        <dbReference type="Proteomes" id="UP000502508"/>
    </source>
</evidence>
<keyword evidence="6" id="KW-1185">Reference proteome</keyword>
<name>A0A6F8XPE5_9ACTN</name>
<dbReference type="InterPro" id="IPR011042">
    <property type="entry name" value="6-blade_b-propeller_TolB-like"/>
</dbReference>